<dbReference type="eggNOG" id="COG0457">
    <property type="taxonomic scope" value="Bacteria"/>
</dbReference>
<dbReference type="GO" id="GO:0003677">
    <property type="term" value="F:DNA binding"/>
    <property type="evidence" value="ECO:0007669"/>
    <property type="project" value="InterPro"/>
</dbReference>
<keyword evidence="2" id="KW-0472">Membrane</keyword>
<dbReference type="InterPro" id="IPR016032">
    <property type="entry name" value="Sig_transdc_resp-reg_C-effctor"/>
</dbReference>
<organism evidence="4 5">
    <name type="scientific">Gemmatirosa kalamazoonensis</name>
    <dbReference type="NCBI Taxonomy" id="861299"/>
    <lineage>
        <taxon>Bacteria</taxon>
        <taxon>Pseudomonadati</taxon>
        <taxon>Gemmatimonadota</taxon>
        <taxon>Gemmatimonadia</taxon>
        <taxon>Gemmatimonadales</taxon>
        <taxon>Gemmatimonadaceae</taxon>
        <taxon>Gemmatirosa</taxon>
    </lineage>
</organism>
<reference evidence="4 5" key="1">
    <citation type="journal article" date="2014" name="Genome Announc.">
        <title>Genome Sequence and Methylome of Soil Bacterium Gemmatirosa kalamazoonensis KBS708T, a Member of the Rarely Cultivated Gemmatimonadetes Phylum.</title>
        <authorList>
            <person name="Debruyn J.M."/>
            <person name="Radosevich M."/>
            <person name="Wommack K.E."/>
            <person name="Polson S.W."/>
            <person name="Hauser L.J."/>
            <person name="Fawaz M.N."/>
            <person name="Korlach J."/>
            <person name="Tsai Y.C."/>
        </authorList>
    </citation>
    <scope>NUCLEOTIDE SEQUENCE [LARGE SCALE GENOMIC DNA]</scope>
    <source>
        <strain evidence="4 5">KBS708</strain>
    </source>
</reference>
<name>W0RF60_9BACT</name>
<protein>
    <submittedName>
        <fullName evidence="4">Transcriptional activator domain-containing protein</fullName>
    </submittedName>
</protein>
<sequence length="890" mass="95664">MLRLRTFGGLALLDDGHPVSGPMTQRRRLALLAVLAAAGDRAVSRDKLVGWLWPESEEAKARHALSQWLFLLRKDLPPNALPGTDELRLDPAILPSDVATFRQALARGDLEAAVAVYDGPFLDGFHLTGAGEFERWSDEQRRELASHWRVAAEQVARTRLAAGDAAGAVAVWRRLAADDPTNARVARGLMEALDRAGDRSGALAHARVHAAVLREQLDLPADADVEALAERLRRSAARPAPAASASPTPVPERAPEPAPEPAPPEPIAPPVSAPPHRRRRLVRLAWVATAAATILLVGGATWAAVLVPEPQRVTAMTLLTRAPVTLDPRRVVVAPLDDQTRDPRLADFGELAAEWTTAALSGIGEYEVVDARSALVTARVVDKFPRLLRTGDRAVALAREIGAGMVVRGGYYRDHDSLRVYVQLTDAATGRVVRSLGVSSGSASEPEALVVPVSRRAAALFASAVDTSAVAIGIRLAPPPSYDAYRETLAAWGRYYQSDLRQALVHATRAARLDSTYVLPRVMAAYFHTELRGWATADSLLRAAESVPTPPSRLERASLEMVRADVRGDLEAELRAAQELSSASPGSAEMVVHVAHIAVFANRPRLALATLDRLDPTRGVLLSIPFYWNWKTAALHELGDHRRELDAAHRGHHQHPFRNAAAFNVVRAVAASGAPDAAREIHSLALHARTERWDGAAVRRRMLVEGSRELRAHGRPGDGAPLLDSALAEFDAIARRAGRDTSLALLEARAVLLAEGGRLTEARAAAERLLARDPRRVTGLGVLGTVAARGGDLAAARRADSLLAALPTPYLLGRHTLWRARIAALSGDGGRAVALLEQALDEGYPMVQGIAVMPGDASEFDYAETLVHADPAFDALRADPAFQRLLAPKG</sequence>
<dbReference type="eggNOG" id="COG3629">
    <property type="taxonomic scope" value="Bacteria"/>
</dbReference>
<keyword evidence="2" id="KW-1133">Transmembrane helix</keyword>
<dbReference type="Proteomes" id="UP000019151">
    <property type="component" value="Chromosome"/>
</dbReference>
<feature type="region of interest" description="Disordered" evidence="1">
    <location>
        <begin position="234"/>
        <end position="274"/>
    </location>
</feature>
<dbReference type="AlphaFoldDB" id="W0RF60"/>
<dbReference type="STRING" id="861299.J421_1545"/>
<evidence type="ECO:0000313" key="4">
    <source>
        <dbReference type="EMBL" id="AHG89082.1"/>
    </source>
</evidence>
<dbReference type="SUPFAM" id="SSF46894">
    <property type="entry name" value="C-terminal effector domain of the bipartite response regulators"/>
    <property type="match status" value="1"/>
</dbReference>
<feature type="compositionally biased region" description="Low complexity" evidence="1">
    <location>
        <begin position="237"/>
        <end position="247"/>
    </location>
</feature>
<dbReference type="EMBL" id="CP007128">
    <property type="protein sequence ID" value="AHG89082.1"/>
    <property type="molecule type" value="Genomic_DNA"/>
</dbReference>
<dbReference type="InterPro" id="IPR036388">
    <property type="entry name" value="WH-like_DNA-bd_sf"/>
</dbReference>
<dbReference type="Gene3D" id="1.25.40.10">
    <property type="entry name" value="Tetratricopeptide repeat domain"/>
    <property type="match status" value="2"/>
</dbReference>
<feature type="domain" description="Bacterial transcriptional activator" evidence="3">
    <location>
        <begin position="96"/>
        <end position="233"/>
    </location>
</feature>
<dbReference type="Pfam" id="PF03704">
    <property type="entry name" value="BTAD"/>
    <property type="match status" value="1"/>
</dbReference>
<dbReference type="SUPFAM" id="SSF48452">
    <property type="entry name" value="TPR-like"/>
    <property type="match status" value="2"/>
</dbReference>
<keyword evidence="5" id="KW-1185">Reference proteome</keyword>
<evidence type="ECO:0000259" key="3">
    <source>
        <dbReference type="SMART" id="SM01043"/>
    </source>
</evidence>
<dbReference type="SMART" id="SM01043">
    <property type="entry name" value="BTAD"/>
    <property type="match status" value="1"/>
</dbReference>
<dbReference type="InterPro" id="IPR051677">
    <property type="entry name" value="AfsR-DnrI-RedD_regulator"/>
</dbReference>
<dbReference type="InterPro" id="IPR011990">
    <property type="entry name" value="TPR-like_helical_dom_sf"/>
</dbReference>
<accession>W0RF60</accession>
<evidence type="ECO:0000256" key="2">
    <source>
        <dbReference type="SAM" id="Phobius"/>
    </source>
</evidence>
<proteinExistence type="predicted"/>
<dbReference type="RefSeq" id="WP_025410596.1">
    <property type="nucleotide sequence ID" value="NZ_CP007128.1"/>
</dbReference>
<gene>
    <name evidence="4" type="ORF">J421_1545</name>
</gene>
<dbReference type="KEGG" id="gba:J421_1545"/>
<dbReference type="InParanoid" id="W0RF60"/>
<dbReference type="Gene3D" id="1.10.10.10">
    <property type="entry name" value="Winged helix-like DNA-binding domain superfamily/Winged helix DNA-binding domain"/>
    <property type="match status" value="1"/>
</dbReference>
<evidence type="ECO:0000313" key="5">
    <source>
        <dbReference type="Proteomes" id="UP000019151"/>
    </source>
</evidence>
<dbReference type="HOGENOM" id="CLU_324349_0_0_0"/>
<dbReference type="PANTHER" id="PTHR35807">
    <property type="entry name" value="TRANSCRIPTIONAL REGULATOR REDD-RELATED"/>
    <property type="match status" value="1"/>
</dbReference>
<feature type="transmembrane region" description="Helical" evidence="2">
    <location>
        <begin position="284"/>
        <end position="307"/>
    </location>
</feature>
<evidence type="ECO:0000256" key="1">
    <source>
        <dbReference type="SAM" id="MobiDB-lite"/>
    </source>
</evidence>
<feature type="compositionally biased region" description="Pro residues" evidence="1">
    <location>
        <begin position="248"/>
        <end position="273"/>
    </location>
</feature>
<dbReference type="OrthoDB" id="134985at2"/>
<keyword evidence="2" id="KW-0812">Transmembrane</keyword>
<dbReference type="GO" id="GO:0006355">
    <property type="term" value="P:regulation of DNA-templated transcription"/>
    <property type="evidence" value="ECO:0007669"/>
    <property type="project" value="InterPro"/>
</dbReference>
<dbReference type="InterPro" id="IPR005158">
    <property type="entry name" value="BTAD"/>
</dbReference>